<dbReference type="STRING" id="745411.B3C1_10537"/>
<keyword evidence="1" id="KW-0732">Signal</keyword>
<dbReference type="AlphaFoldDB" id="K2JEH2"/>
<dbReference type="Proteomes" id="UP000006755">
    <property type="component" value="Unassembled WGS sequence"/>
</dbReference>
<accession>K2JEH2</accession>
<feature type="chain" id="PRO_5003861896" description="Lipoprotein" evidence="1">
    <location>
        <begin position="19"/>
        <end position="163"/>
    </location>
</feature>
<protein>
    <recommendedName>
        <fullName evidence="4">Lipoprotein</fullName>
    </recommendedName>
</protein>
<evidence type="ECO:0000313" key="2">
    <source>
        <dbReference type="EMBL" id="EKE73047.1"/>
    </source>
</evidence>
<evidence type="ECO:0008006" key="4">
    <source>
        <dbReference type="Google" id="ProtNLM"/>
    </source>
</evidence>
<evidence type="ECO:0000256" key="1">
    <source>
        <dbReference type="SAM" id="SignalP"/>
    </source>
</evidence>
<reference evidence="2 3" key="1">
    <citation type="journal article" date="2012" name="J. Bacteriol.">
        <title>Genome Sequence of Gallaecimonas xiamenensis Type Strain 3-C-1.</title>
        <authorList>
            <person name="Lai Q."/>
            <person name="Wang L."/>
            <person name="Wang W."/>
            <person name="Shao Z."/>
        </authorList>
    </citation>
    <scope>NUCLEOTIDE SEQUENCE [LARGE SCALE GENOMIC DNA]</scope>
    <source>
        <strain evidence="2 3">3-C-1</strain>
    </source>
</reference>
<gene>
    <name evidence="2" type="ORF">B3C1_10537</name>
</gene>
<dbReference type="PROSITE" id="PS51257">
    <property type="entry name" value="PROKAR_LIPOPROTEIN"/>
    <property type="match status" value="1"/>
</dbReference>
<feature type="signal peptide" evidence="1">
    <location>
        <begin position="1"/>
        <end position="18"/>
    </location>
</feature>
<keyword evidence="3" id="KW-1185">Reference proteome</keyword>
<sequence>MKPLLPLLLALTTPVAMACSLAPQSLNFQGPQVASVQYQKGVRADSEEPFIRAVVLYKDADMAVVESRNCEMENYSVNYFSSQGSVDKTRFEALLAPSPLKKVTLAKPLLAQLPSSPGFKDLSDQVTFAEGQVELLASYQSLEDALSPFHSLVSVSLALGGAD</sequence>
<dbReference type="OrthoDB" id="9914362at2"/>
<name>K2JEH2_9GAMM</name>
<dbReference type="EMBL" id="AMRI01000013">
    <property type="protein sequence ID" value="EKE73047.1"/>
    <property type="molecule type" value="Genomic_DNA"/>
</dbReference>
<dbReference type="RefSeq" id="WP_008484735.1">
    <property type="nucleotide sequence ID" value="NZ_AMRI01000013.1"/>
</dbReference>
<comment type="caution">
    <text evidence="2">The sequence shown here is derived from an EMBL/GenBank/DDBJ whole genome shotgun (WGS) entry which is preliminary data.</text>
</comment>
<organism evidence="2 3">
    <name type="scientific">Gallaecimonas xiamenensis 3-C-1</name>
    <dbReference type="NCBI Taxonomy" id="745411"/>
    <lineage>
        <taxon>Bacteria</taxon>
        <taxon>Pseudomonadati</taxon>
        <taxon>Pseudomonadota</taxon>
        <taxon>Gammaproteobacteria</taxon>
        <taxon>Enterobacterales</taxon>
        <taxon>Gallaecimonadaceae</taxon>
        <taxon>Gallaecimonas</taxon>
    </lineage>
</organism>
<proteinExistence type="predicted"/>
<evidence type="ECO:0000313" key="3">
    <source>
        <dbReference type="Proteomes" id="UP000006755"/>
    </source>
</evidence>